<protein>
    <submittedName>
        <fullName evidence="2">Phosphodiester glycosidase family protein</fullName>
    </submittedName>
</protein>
<reference evidence="2 3" key="1">
    <citation type="submission" date="2024-04" db="EMBL/GenBank/DDBJ databases">
        <title>draft genome sequnece of Paenibacillus filicis.</title>
        <authorList>
            <person name="Kim D.-U."/>
        </authorList>
    </citation>
    <scope>NUCLEOTIDE SEQUENCE [LARGE SCALE GENOMIC DNA]</scope>
    <source>
        <strain evidence="2 3">KACC14197</strain>
    </source>
</reference>
<evidence type="ECO:0000259" key="1">
    <source>
        <dbReference type="Pfam" id="PF09992"/>
    </source>
</evidence>
<evidence type="ECO:0000313" key="2">
    <source>
        <dbReference type="EMBL" id="MEK8132852.1"/>
    </source>
</evidence>
<organism evidence="2 3">
    <name type="scientific">Paenibacillus filicis</name>
    <dbReference type="NCBI Taxonomy" id="669464"/>
    <lineage>
        <taxon>Bacteria</taxon>
        <taxon>Bacillati</taxon>
        <taxon>Bacillota</taxon>
        <taxon>Bacilli</taxon>
        <taxon>Bacillales</taxon>
        <taxon>Paenibacillaceae</taxon>
        <taxon>Paenibacillus</taxon>
    </lineage>
</organism>
<dbReference type="Pfam" id="PF09992">
    <property type="entry name" value="NAGPA"/>
    <property type="match status" value="1"/>
</dbReference>
<proteinExistence type="predicted"/>
<evidence type="ECO:0000313" key="3">
    <source>
        <dbReference type="Proteomes" id="UP001469365"/>
    </source>
</evidence>
<dbReference type="Proteomes" id="UP001469365">
    <property type="component" value="Unassembled WGS sequence"/>
</dbReference>
<sequence>MATNYTYTKYTATNGVVLHTIKTTPKNIILKAISSAVTSSSQPNYGINGGFFDFSTQNILSIAVNNHAPVKGAAGDYGVGWTNAGTAKRGTLVWDDAAGKYSVQVTDSASNLTVTDKTKYWAQGGISMSLGNDSGWAAQADAEKMPNRTGKVERAGLVYNTGLNIWLVVTNTNCTAAEFRTAIKEKVGSGTLVNGIFLDGSGSSQMKCAEASVSGDGRKVPEMVALKDKS</sequence>
<keyword evidence="2" id="KW-0326">Glycosidase</keyword>
<name>A0ABU9DXI6_9BACL</name>
<gene>
    <name evidence="2" type="ORF">WMW72_33725</name>
</gene>
<keyword evidence="3" id="KW-1185">Reference proteome</keyword>
<dbReference type="InterPro" id="IPR018711">
    <property type="entry name" value="NAGPA"/>
</dbReference>
<feature type="domain" description="Phosphodiester glycosidase" evidence="1">
    <location>
        <begin position="44"/>
        <end position="226"/>
    </location>
</feature>
<comment type="caution">
    <text evidence="2">The sequence shown here is derived from an EMBL/GenBank/DDBJ whole genome shotgun (WGS) entry which is preliminary data.</text>
</comment>
<accession>A0ABU9DXI6</accession>
<dbReference type="EMBL" id="JBBPCC010000036">
    <property type="protein sequence ID" value="MEK8132852.1"/>
    <property type="molecule type" value="Genomic_DNA"/>
</dbReference>
<keyword evidence="2" id="KW-0378">Hydrolase</keyword>
<dbReference type="RefSeq" id="WP_341419976.1">
    <property type="nucleotide sequence ID" value="NZ_JBBPCC010000036.1"/>
</dbReference>
<dbReference type="GO" id="GO:0016798">
    <property type="term" value="F:hydrolase activity, acting on glycosyl bonds"/>
    <property type="evidence" value="ECO:0007669"/>
    <property type="project" value="UniProtKB-KW"/>
</dbReference>